<sequence>MVLLLLTLLFVLLLALLPRGTGPGAPRTRPHWYRW</sequence>
<gene>
    <name evidence="1" type="ORF">FHS40_006144</name>
</gene>
<dbReference type="Proteomes" id="UP000549009">
    <property type="component" value="Unassembled WGS sequence"/>
</dbReference>
<accession>A0A7W8AYR7</accession>
<dbReference type="EMBL" id="JACHJD010000012">
    <property type="protein sequence ID" value="MBB5107028.1"/>
    <property type="molecule type" value="Genomic_DNA"/>
</dbReference>
<comment type="caution">
    <text evidence="1">The sequence shown here is derived from an EMBL/GenBank/DDBJ whole genome shotgun (WGS) entry which is preliminary data.</text>
</comment>
<evidence type="ECO:0000313" key="2">
    <source>
        <dbReference type="Proteomes" id="UP000549009"/>
    </source>
</evidence>
<organism evidence="1 2">
    <name type="scientific">Streptomyces spectabilis</name>
    <dbReference type="NCBI Taxonomy" id="68270"/>
    <lineage>
        <taxon>Bacteria</taxon>
        <taxon>Bacillati</taxon>
        <taxon>Actinomycetota</taxon>
        <taxon>Actinomycetes</taxon>
        <taxon>Kitasatosporales</taxon>
        <taxon>Streptomycetaceae</taxon>
        <taxon>Streptomyces</taxon>
    </lineage>
</organism>
<name>A0A7W8AYR7_STRST</name>
<proteinExistence type="predicted"/>
<protein>
    <submittedName>
        <fullName evidence="1">Uncharacterized protein</fullName>
    </submittedName>
</protein>
<keyword evidence="2" id="KW-1185">Reference proteome</keyword>
<dbReference type="AlphaFoldDB" id="A0A7W8AYR7"/>
<reference evidence="1 2" key="1">
    <citation type="submission" date="2020-08" db="EMBL/GenBank/DDBJ databases">
        <title>Genomic Encyclopedia of Type Strains, Phase III (KMG-III): the genomes of soil and plant-associated and newly described type strains.</title>
        <authorList>
            <person name="Whitman W."/>
        </authorList>
    </citation>
    <scope>NUCLEOTIDE SEQUENCE [LARGE SCALE GENOMIC DNA]</scope>
    <source>
        <strain evidence="1 2">CECT 3146</strain>
    </source>
</reference>
<evidence type="ECO:0000313" key="1">
    <source>
        <dbReference type="EMBL" id="MBB5107028.1"/>
    </source>
</evidence>